<sequence>MRLDATDLRYITPDEFRVLTATEMGSKNHEVVPSPLIAELSGIRGGQVNKLCGQLAKRNLIARVQNASYDGYRLTYGGLDYLALRTFAKRKPSSVAQVGKKVGVGKESDIYLVRDDEGEKRILKLHRLGRISFRAIKSKRDYLGKRSSASWMYMSRLSAQKEFAYMKVLYDNDFPVPTPIDQARHCIVMSLIDADNLRAVMSVPDPAELYGQLMELIMRFARAGLIHGDFNEFNIMIKRKSYEPIVLDFPQMVSTRHENAEFFFNRDVNCIRRFFLKRFRFEGLVWPVWQDVLDEEAEYEQIERAEKAKKAAAKRAAEKAERRAAGEEVSEDEAEAEAEASEVTDDVDAESEAESSSAPAKRLRLDLEVEASGFNRAMEKQLMDYMEQVGVIPDGDRSDNDEESEDEDSEEDSDEEEEEDEEAEKEAPAPLDPEAEAAAAAARLAAVRLHQALGNDGNPEDPLPTVSDDEDYYSSSSESSSSANSDGPAPSDYTQYVRQPKPRPLRMQVAKLGAVDERAELKNIVAGDLQRQRRGAAKHSGSRTKLGNAKGHKWKNSADHITGQKGNSGWD</sequence>
<organism evidence="17 18">
    <name type="scientific">Apiotrichum porosum</name>
    <dbReference type="NCBI Taxonomy" id="105984"/>
    <lineage>
        <taxon>Eukaryota</taxon>
        <taxon>Fungi</taxon>
        <taxon>Dikarya</taxon>
        <taxon>Basidiomycota</taxon>
        <taxon>Agaricomycotina</taxon>
        <taxon>Tremellomycetes</taxon>
        <taxon>Trichosporonales</taxon>
        <taxon>Trichosporonaceae</taxon>
        <taxon>Apiotrichum</taxon>
    </lineage>
</organism>
<evidence type="ECO:0000256" key="5">
    <source>
        <dbReference type="ARBA" id="ARBA00022679"/>
    </source>
</evidence>
<feature type="compositionally biased region" description="Acidic residues" evidence="15">
    <location>
        <begin position="399"/>
        <end position="424"/>
    </location>
</feature>
<comment type="cofactor">
    <cofactor evidence="1">
        <name>Mg(2+)</name>
        <dbReference type="ChEBI" id="CHEBI:18420"/>
    </cofactor>
</comment>
<evidence type="ECO:0000256" key="6">
    <source>
        <dbReference type="ARBA" id="ARBA00022723"/>
    </source>
</evidence>
<evidence type="ECO:0000256" key="3">
    <source>
        <dbReference type="ARBA" id="ARBA00012513"/>
    </source>
</evidence>
<dbReference type="PANTHER" id="PTHR45852:SF1">
    <property type="entry name" value="SERINE_THREONINE-PROTEIN KINASE RIO2"/>
    <property type="match status" value="1"/>
</dbReference>
<dbReference type="InterPro" id="IPR011009">
    <property type="entry name" value="Kinase-like_dom_sf"/>
</dbReference>
<dbReference type="Gene3D" id="1.10.510.10">
    <property type="entry name" value="Transferase(Phosphotransferase) domain 1"/>
    <property type="match status" value="1"/>
</dbReference>
<dbReference type="Gene3D" id="3.30.200.20">
    <property type="entry name" value="Phosphorylase Kinase, domain 1"/>
    <property type="match status" value="1"/>
</dbReference>
<dbReference type="GO" id="GO:0030688">
    <property type="term" value="C:preribosome, small subunit precursor"/>
    <property type="evidence" value="ECO:0007669"/>
    <property type="project" value="TreeGrafter"/>
</dbReference>
<dbReference type="SMART" id="SM00090">
    <property type="entry name" value="RIO"/>
    <property type="match status" value="1"/>
</dbReference>
<dbReference type="OrthoDB" id="10258631at2759"/>
<comment type="similarity">
    <text evidence="2">Belongs to the protein kinase superfamily. RIO-type Ser/Thr kinase family.</text>
</comment>
<evidence type="ECO:0000259" key="16">
    <source>
        <dbReference type="SMART" id="SM00090"/>
    </source>
</evidence>
<dbReference type="Pfam" id="PF09202">
    <property type="entry name" value="Rio2_N"/>
    <property type="match status" value="1"/>
</dbReference>
<keyword evidence="5" id="KW-0808">Transferase</keyword>
<keyword evidence="6" id="KW-0479">Metal-binding</keyword>
<dbReference type="EMBL" id="RSCE01000007">
    <property type="protein sequence ID" value="RSH81252.1"/>
    <property type="molecule type" value="Genomic_DNA"/>
</dbReference>
<dbReference type="InterPro" id="IPR018934">
    <property type="entry name" value="RIO_dom"/>
</dbReference>
<feature type="domain" description="RIO kinase" evidence="16">
    <location>
        <begin position="65"/>
        <end position="294"/>
    </location>
</feature>
<feature type="compositionally biased region" description="Low complexity" evidence="15">
    <location>
        <begin position="473"/>
        <end position="492"/>
    </location>
</feature>
<feature type="region of interest" description="Disordered" evidence="15">
    <location>
        <begin position="386"/>
        <end position="504"/>
    </location>
</feature>
<dbReference type="PANTHER" id="PTHR45852">
    <property type="entry name" value="SER/THR-PROTEIN KINASE RIO2"/>
    <property type="match status" value="1"/>
</dbReference>
<keyword evidence="18" id="KW-1185">Reference proteome</keyword>
<dbReference type="GO" id="GO:0005634">
    <property type="term" value="C:nucleus"/>
    <property type="evidence" value="ECO:0007669"/>
    <property type="project" value="TreeGrafter"/>
</dbReference>
<accession>A0A427XQS6</accession>
<evidence type="ECO:0000256" key="9">
    <source>
        <dbReference type="ARBA" id="ARBA00022840"/>
    </source>
</evidence>
<feature type="region of interest" description="Disordered" evidence="15">
    <location>
        <begin position="526"/>
        <end position="571"/>
    </location>
</feature>
<evidence type="ECO:0000256" key="2">
    <source>
        <dbReference type="ARBA" id="ARBA00009196"/>
    </source>
</evidence>
<evidence type="ECO:0000256" key="13">
    <source>
        <dbReference type="ARBA" id="ARBA00068353"/>
    </source>
</evidence>
<keyword evidence="4" id="KW-0723">Serine/threonine-protein kinase</keyword>
<evidence type="ECO:0000256" key="14">
    <source>
        <dbReference type="ARBA" id="ARBA00068837"/>
    </source>
</evidence>
<evidence type="ECO:0000256" key="7">
    <source>
        <dbReference type="ARBA" id="ARBA00022741"/>
    </source>
</evidence>
<dbReference type="GeneID" id="39593234"/>
<dbReference type="EC" id="2.7.11.1" evidence="3"/>
<gene>
    <name evidence="17" type="ORF">EHS24_008691</name>
</gene>
<comment type="catalytic activity">
    <reaction evidence="12">
        <text>L-seryl-[protein] + ATP = O-phospho-L-seryl-[protein] + ADP + H(+)</text>
        <dbReference type="Rhea" id="RHEA:17989"/>
        <dbReference type="Rhea" id="RHEA-COMP:9863"/>
        <dbReference type="Rhea" id="RHEA-COMP:11604"/>
        <dbReference type="ChEBI" id="CHEBI:15378"/>
        <dbReference type="ChEBI" id="CHEBI:29999"/>
        <dbReference type="ChEBI" id="CHEBI:30616"/>
        <dbReference type="ChEBI" id="CHEBI:83421"/>
        <dbReference type="ChEBI" id="CHEBI:456216"/>
        <dbReference type="EC" id="2.7.11.1"/>
    </reaction>
</comment>
<keyword evidence="10" id="KW-0460">Magnesium</keyword>
<dbReference type="AlphaFoldDB" id="A0A427XQS6"/>
<evidence type="ECO:0000256" key="15">
    <source>
        <dbReference type="SAM" id="MobiDB-lite"/>
    </source>
</evidence>
<dbReference type="InterPro" id="IPR018935">
    <property type="entry name" value="RIO_kinase_CS"/>
</dbReference>
<dbReference type="InterPro" id="IPR015285">
    <property type="entry name" value="RIO2_wHTH_N"/>
</dbReference>
<keyword evidence="7" id="KW-0547">Nucleotide-binding</keyword>
<dbReference type="STRING" id="105984.A0A427XQS6"/>
<dbReference type="InterPro" id="IPR000687">
    <property type="entry name" value="RIO_kinase"/>
</dbReference>
<dbReference type="GO" id="GO:0005829">
    <property type="term" value="C:cytosol"/>
    <property type="evidence" value="ECO:0007669"/>
    <property type="project" value="TreeGrafter"/>
</dbReference>
<dbReference type="FunFam" id="1.10.10.10:FF:000053">
    <property type="entry name" value="Serine/threonine-protein kinase RIO2"/>
    <property type="match status" value="1"/>
</dbReference>
<evidence type="ECO:0000256" key="12">
    <source>
        <dbReference type="ARBA" id="ARBA00048679"/>
    </source>
</evidence>
<evidence type="ECO:0000256" key="1">
    <source>
        <dbReference type="ARBA" id="ARBA00001946"/>
    </source>
</evidence>
<dbReference type="RefSeq" id="XP_028475971.1">
    <property type="nucleotide sequence ID" value="XM_028623997.1"/>
</dbReference>
<feature type="compositionally biased region" description="Basic residues" evidence="15">
    <location>
        <begin position="532"/>
        <end position="542"/>
    </location>
</feature>
<dbReference type="Pfam" id="PF01163">
    <property type="entry name" value="RIO1"/>
    <property type="match status" value="1"/>
</dbReference>
<dbReference type="InterPro" id="IPR036388">
    <property type="entry name" value="WH-like_DNA-bd_sf"/>
</dbReference>
<keyword evidence="9" id="KW-0067">ATP-binding</keyword>
<dbReference type="InterPro" id="IPR030484">
    <property type="entry name" value="Rio2"/>
</dbReference>
<dbReference type="GO" id="GO:0046872">
    <property type="term" value="F:metal ion binding"/>
    <property type="evidence" value="ECO:0007669"/>
    <property type="project" value="UniProtKB-KW"/>
</dbReference>
<protein>
    <recommendedName>
        <fullName evidence="13">Serine/threonine-protein kinase RIO2</fullName>
        <ecNumber evidence="3">2.7.11.1</ecNumber>
    </recommendedName>
    <alternativeName>
        <fullName evidence="14">Serine/threonine-protein kinase rio2</fullName>
    </alternativeName>
</protein>
<dbReference type="PROSITE" id="PS01245">
    <property type="entry name" value="RIO1"/>
    <property type="match status" value="1"/>
</dbReference>
<evidence type="ECO:0000256" key="11">
    <source>
        <dbReference type="ARBA" id="ARBA00047899"/>
    </source>
</evidence>
<proteinExistence type="inferred from homology"/>
<dbReference type="CDD" id="cd05144">
    <property type="entry name" value="RIO2_C"/>
    <property type="match status" value="1"/>
</dbReference>
<reference evidence="17 18" key="1">
    <citation type="submission" date="2018-11" db="EMBL/GenBank/DDBJ databases">
        <title>Genome sequence of Apiotrichum porosum DSM 27194.</title>
        <authorList>
            <person name="Aliyu H."/>
            <person name="Gorte O."/>
            <person name="Ochsenreither K."/>
        </authorList>
    </citation>
    <scope>NUCLEOTIDE SEQUENCE [LARGE SCALE GENOMIC DNA]</scope>
    <source>
        <strain evidence="17 18">DSM 27194</strain>
    </source>
</reference>
<dbReference type="InterPro" id="IPR036390">
    <property type="entry name" value="WH_DNA-bd_sf"/>
</dbReference>
<dbReference type="SUPFAM" id="SSF46785">
    <property type="entry name" value="Winged helix' DNA-binding domain"/>
    <property type="match status" value="1"/>
</dbReference>
<dbReference type="Gene3D" id="1.10.10.10">
    <property type="entry name" value="Winged helix-like DNA-binding domain superfamily/Winged helix DNA-binding domain"/>
    <property type="match status" value="1"/>
</dbReference>
<dbReference type="Proteomes" id="UP000279236">
    <property type="component" value="Unassembled WGS sequence"/>
</dbReference>
<keyword evidence="8" id="KW-0418">Kinase</keyword>
<feature type="region of interest" description="Disordered" evidence="15">
    <location>
        <begin position="319"/>
        <end position="361"/>
    </location>
</feature>
<name>A0A427XQS6_9TREE</name>
<comment type="catalytic activity">
    <reaction evidence="11">
        <text>L-threonyl-[protein] + ATP = O-phospho-L-threonyl-[protein] + ADP + H(+)</text>
        <dbReference type="Rhea" id="RHEA:46608"/>
        <dbReference type="Rhea" id="RHEA-COMP:11060"/>
        <dbReference type="Rhea" id="RHEA-COMP:11605"/>
        <dbReference type="ChEBI" id="CHEBI:15378"/>
        <dbReference type="ChEBI" id="CHEBI:30013"/>
        <dbReference type="ChEBI" id="CHEBI:30616"/>
        <dbReference type="ChEBI" id="CHEBI:61977"/>
        <dbReference type="ChEBI" id="CHEBI:456216"/>
        <dbReference type="EC" id="2.7.11.1"/>
    </reaction>
</comment>
<evidence type="ECO:0000256" key="8">
    <source>
        <dbReference type="ARBA" id="ARBA00022777"/>
    </source>
</evidence>
<dbReference type="GO" id="GO:0030490">
    <property type="term" value="P:maturation of SSU-rRNA"/>
    <property type="evidence" value="ECO:0007669"/>
    <property type="project" value="TreeGrafter"/>
</dbReference>
<evidence type="ECO:0000256" key="10">
    <source>
        <dbReference type="ARBA" id="ARBA00022842"/>
    </source>
</evidence>
<evidence type="ECO:0000313" key="18">
    <source>
        <dbReference type="Proteomes" id="UP000279236"/>
    </source>
</evidence>
<comment type="caution">
    <text evidence="17">The sequence shown here is derived from an EMBL/GenBank/DDBJ whole genome shotgun (WGS) entry which is preliminary data.</text>
</comment>
<dbReference type="GO" id="GO:0004674">
    <property type="term" value="F:protein serine/threonine kinase activity"/>
    <property type="evidence" value="ECO:0007669"/>
    <property type="project" value="UniProtKB-KW"/>
</dbReference>
<feature type="compositionally biased region" description="Acidic residues" evidence="15">
    <location>
        <begin position="328"/>
        <end position="353"/>
    </location>
</feature>
<dbReference type="SUPFAM" id="SSF56112">
    <property type="entry name" value="Protein kinase-like (PK-like)"/>
    <property type="match status" value="1"/>
</dbReference>
<evidence type="ECO:0000313" key="17">
    <source>
        <dbReference type="EMBL" id="RSH81252.1"/>
    </source>
</evidence>
<evidence type="ECO:0000256" key="4">
    <source>
        <dbReference type="ARBA" id="ARBA00022527"/>
    </source>
</evidence>
<dbReference type="FunFam" id="3.30.200.20:FF:000052">
    <property type="entry name" value="Serine/threonine-protein kinase RIO2"/>
    <property type="match status" value="1"/>
</dbReference>
<dbReference type="GO" id="GO:0005524">
    <property type="term" value="F:ATP binding"/>
    <property type="evidence" value="ECO:0007669"/>
    <property type="project" value="UniProtKB-KW"/>
</dbReference>